<dbReference type="InterPro" id="IPR011008">
    <property type="entry name" value="Dimeric_a/b-barrel"/>
</dbReference>
<organism evidence="3 4">
    <name type="scientific">Lacticaseibacillus pabuli</name>
    <dbReference type="NCBI Taxonomy" id="3025672"/>
    <lineage>
        <taxon>Bacteria</taxon>
        <taxon>Bacillati</taxon>
        <taxon>Bacillota</taxon>
        <taxon>Bacilli</taxon>
        <taxon>Lactobacillales</taxon>
        <taxon>Lactobacillaceae</taxon>
        <taxon>Lacticaseibacillus</taxon>
    </lineage>
</organism>
<dbReference type="RefSeq" id="WP_274261250.1">
    <property type="nucleotide sequence ID" value="NZ_CP117884.1"/>
</dbReference>
<dbReference type="Pfam" id="PF03795">
    <property type="entry name" value="YCII"/>
    <property type="match status" value="1"/>
</dbReference>
<name>A0ABY7WSU2_9LACO</name>
<dbReference type="InterPro" id="IPR005545">
    <property type="entry name" value="YCII"/>
</dbReference>
<evidence type="ECO:0000259" key="2">
    <source>
        <dbReference type="Pfam" id="PF03795"/>
    </source>
</evidence>
<dbReference type="EMBL" id="CP117884">
    <property type="protein sequence ID" value="WDF83232.1"/>
    <property type="molecule type" value="Genomic_DNA"/>
</dbReference>
<dbReference type="PANTHER" id="PTHR37828">
    <property type="entry name" value="GSR2449 PROTEIN"/>
    <property type="match status" value="1"/>
</dbReference>
<evidence type="ECO:0000313" key="4">
    <source>
        <dbReference type="Proteomes" id="UP001220377"/>
    </source>
</evidence>
<reference evidence="3 4" key="1">
    <citation type="submission" date="2023-02" db="EMBL/GenBank/DDBJ databases">
        <title>Genome sequence of Lacticaseibacillus sp. KACC 23028.</title>
        <authorList>
            <person name="Kim S."/>
            <person name="Heo J."/>
            <person name="Kwon S.-W."/>
        </authorList>
    </citation>
    <scope>NUCLEOTIDE SEQUENCE [LARGE SCALE GENOMIC DNA]</scope>
    <source>
        <strain evidence="3 4">KACC 23028</strain>
    </source>
</reference>
<sequence>MKYYVATFAHTNWFGLALSSRVHKSYLKALVQEHYVLAAGPFVKAHRTEMELFVVDDRHKLEGLLASDPYAERDLIASSTINEWQPEFGSVGKPEEGAPADAKYFVVTYDIGDKANIAPKKGEHTTYLKKLVKANQLRVGGSYKGTGDEHQGMYILSVASLEEAQKLADDDPYHQVEGSAFFEINEWDPQYGQF</sequence>
<gene>
    <name evidence="3" type="ORF">PQ472_03070</name>
</gene>
<evidence type="ECO:0000313" key="3">
    <source>
        <dbReference type="EMBL" id="WDF83232.1"/>
    </source>
</evidence>
<dbReference type="Proteomes" id="UP001220377">
    <property type="component" value="Chromosome"/>
</dbReference>
<dbReference type="Gene3D" id="3.30.70.1060">
    <property type="entry name" value="Dimeric alpha+beta barrel"/>
    <property type="match status" value="1"/>
</dbReference>
<dbReference type="PANTHER" id="PTHR37828:SF1">
    <property type="entry name" value="YCII-RELATED DOMAIN-CONTAINING PROTEIN"/>
    <property type="match status" value="1"/>
</dbReference>
<dbReference type="SUPFAM" id="SSF54909">
    <property type="entry name" value="Dimeric alpha+beta barrel"/>
    <property type="match status" value="2"/>
</dbReference>
<comment type="similarity">
    <text evidence="1">Belongs to the YciI family.</text>
</comment>
<proteinExistence type="inferred from homology"/>
<keyword evidence="4" id="KW-1185">Reference proteome</keyword>
<evidence type="ECO:0000256" key="1">
    <source>
        <dbReference type="ARBA" id="ARBA00007689"/>
    </source>
</evidence>
<feature type="domain" description="YCII-related" evidence="2">
    <location>
        <begin position="104"/>
        <end position="187"/>
    </location>
</feature>
<protein>
    <submittedName>
        <fullName evidence="3">YciI family protein</fullName>
    </submittedName>
</protein>
<accession>A0ABY7WSU2</accession>